<evidence type="ECO:0000256" key="1">
    <source>
        <dbReference type="ARBA" id="ARBA00001946"/>
    </source>
</evidence>
<evidence type="ECO:0000256" key="6">
    <source>
        <dbReference type="SAM" id="SignalP"/>
    </source>
</evidence>
<name>A0A8J2XTK5_9BACT</name>
<sequence>MLPQRIAAAAIFLLPLMALFPSEPSAQSPGSTPAAATFTDTTYAERLGYPKGARVLILHVDDAGMSFESNEGAINALTKGVATSTSVMMPCPWVPAFVGWLHAHPDIDAGLHLTLTSEWTGYRWVPLAGRTAVPGLTDSTGCLWANVFQVATRASPDEVETELTAQLQRARAMGFEPTHLDTHMGTVYATPAFLTRYMKLGITNHIPVMLPGGHDKLIQKQTGLPDTQLSNFRTLGRTLWDAGLPVLDDLHNFSYDWKVPDSIAHDDKKLTHYRTALYIDALKVLQPGVTMMIMHCTNAGEHFTHISDSGPLRRGDMLAMMDPAFKKALTDQHIILTTWRELMKRRQAATTLK</sequence>
<dbReference type="Gene3D" id="3.20.20.370">
    <property type="entry name" value="Glycoside hydrolase/deacetylase"/>
    <property type="match status" value="1"/>
</dbReference>
<dbReference type="AlphaFoldDB" id="A0A8J2XTK5"/>
<organism evidence="7 8">
    <name type="scientific">Puia dinghuensis</name>
    <dbReference type="NCBI Taxonomy" id="1792502"/>
    <lineage>
        <taxon>Bacteria</taxon>
        <taxon>Pseudomonadati</taxon>
        <taxon>Bacteroidota</taxon>
        <taxon>Chitinophagia</taxon>
        <taxon>Chitinophagales</taxon>
        <taxon>Chitinophagaceae</taxon>
        <taxon>Puia</taxon>
    </lineage>
</organism>
<dbReference type="GO" id="GO:0019213">
    <property type="term" value="F:deacetylase activity"/>
    <property type="evidence" value="ECO:0007669"/>
    <property type="project" value="TreeGrafter"/>
</dbReference>
<accession>A0A8J2XTK5</accession>
<keyword evidence="6" id="KW-0732">Signal</keyword>
<dbReference type="PANTHER" id="PTHR31609:SF1">
    <property type="entry name" value="CARBOHYDRATE DEACETYLASE"/>
    <property type="match status" value="1"/>
</dbReference>
<evidence type="ECO:0000256" key="2">
    <source>
        <dbReference type="ARBA" id="ARBA00022723"/>
    </source>
</evidence>
<dbReference type="GO" id="GO:0046872">
    <property type="term" value="F:metal ion binding"/>
    <property type="evidence" value="ECO:0007669"/>
    <property type="project" value="UniProtKB-KW"/>
</dbReference>
<dbReference type="CDD" id="cd10802">
    <property type="entry name" value="YdjC_TTHB029_like"/>
    <property type="match status" value="1"/>
</dbReference>
<dbReference type="GO" id="GO:0016787">
    <property type="term" value="F:hydrolase activity"/>
    <property type="evidence" value="ECO:0007669"/>
    <property type="project" value="UniProtKB-KW"/>
</dbReference>
<evidence type="ECO:0000256" key="5">
    <source>
        <dbReference type="ARBA" id="ARBA00023277"/>
    </source>
</evidence>
<comment type="cofactor">
    <cofactor evidence="1">
        <name>Mg(2+)</name>
        <dbReference type="ChEBI" id="CHEBI:18420"/>
    </cofactor>
</comment>
<reference evidence="7" key="1">
    <citation type="journal article" date="2014" name="Int. J. Syst. Evol. Microbiol.">
        <title>Complete genome sequence of Corynebacterium casei LMG S-19264T (=DSM 44701T), isolated from a smear-ripened cheese.</title>
        <authorList>
            <consortium name="US DOE Joint Genome Institute (JGI-PGF)"/>
            <person name="Walter F."/>
            <person name="Albersmeier A."/>
            <person name="Kalinowski J."/>
            <person name="Ruckert C."/>
        </authorList>
    </citation>
    <scope>NUCLEOTIDE SEQUENCE</scope>
    <source>
        <strain evidence="7">CGMCC 1.15448</strain>
    </source>
</reference>
<keyword evidence="5" id="KW-0119">Carbohydrate metabolism</keyword>
<dbReference type="InterPro" id="IPR006879">
    <property type="entry name" value="YdjC-like"/>
</dbReference>
<evidence type="ECO:0008006" key="9">
    <source>
        <dbReference type="Google" id="ProtNLM"/>
    </source>
</evidence>
<dbReference type="EMBL" id="BMJC01000005">
    <property type="protein sequence ID" value="GGB18088.1"/>
    <property type="molecule type" value="Genomic_DNA"/>
</dbReference>
<keyword evidence="8" id="KW-1185">Reference proteome</keyword>
<keyword evidence="2" id="KW-0479">Metal-binding</keyword>
<dbReference type="InterPro" id="IPR011330">
    <property type="entry name" value="Glyco_hydro/deAcase_b/a-brl"/>
</dbReference>
<dbReference type="PANTHER" id="PTHR31609">
    <property type="entry name" value="YDJC DEACETYLASE FAMILY MEMBER"/>
    <property type="match status" value="1"/>
</dbReference>
<feature type="chain" id="PRO_5035321764" description="ChbG/HpnK family deacetylase" evidence="6">
    <location>
        <begin position="27"/>
        <end position="353"/>
    </location>
</feature>
<protein>
    <recommendedName>
        <fullName evidence="9">ChbG/HpnK family deacetylase</fullName>
    </recommendedName>
</protein>
<dbReference type="Proteomes" id="UP000607559">
    <property type="component" value="Unassembled WGS sequence"/>
</dbReference>
<dbReference type="SUPFAM" id="SSF88713">
    <property type="entry name" value="Glycoside hydrolase/deacetylase"/>
    <property type="match status" value="1"/>
</dbReference>
<keyword evidence="4" id="KW-0460">Magnesium</keyword>
<keyword evidence="3" id="KW-0378">Hydrolase</keyword>
<evidence type="ECO:0000256" key="3">
    <source>
        <dbReference type="ARBA" id="ARBA00022801"/>
    </source>
</evidence>
<evidence type="ECO:0000313" key="7">
    <source>
        <dbReference type="EMBL" id="GGB18088.1"/>
    </source>
</evidence>
<dbReference type="Pfam" id="PF04794">
    <property type="entry name" value="YdjC"/>
    <property type="match status" value="1"/>
</dbReference>
<evidence type="ECO:0000313" key="8">
    <source>
        <dbReference type="Proteomes" id="UP000607559"/>
    </source>
</evidence>
<gene>
    <name evidence="7" type="ORF">GCM10011511_47360</name>
</gene>
<feature type="signal peptide" evidence="6">
    <location>
        <begin position="1"/>
        <end position="26"/>
    </location>
</feature>
<proteinExistence type="predicted"/>
<evidence type="ECO:0000256" key="4">
    <source>
        <dbReference type="ARBA" id="ARBA00022842"/>
    </source>
</evidence>
<reference evidence="7" key="2">
    <citation type="submission" date="2020-09" db="EMBL/GenBank/DDBJ databases">
        <authorList>
            <person name="Sun Q."/>
            <person name="Zhou Y."/>
        </authorList>
    </citation>
    <scope>NUCLEOTIDE SEQUENCE</scope>
    <source>
        <strain evidence="7">CGMCC 1.15448</strain>
    </source>
</reference>
<dbReference type="RefSeq" id="WP_229689065.1">
    <property type="nucleotide sequence ID" value="NZ_BMJC01000005.1"/>
</dbReference>
<comment type="caution">
    <text evidence="7">The sequence shown here is derived from an EMBL/GenBank/DDBJ whole genome shotgun (WGS) entry which is preliminary data.</text>
</comment>
<dbReference type="GO" id="GO:0005975">
    <property type="term" value="P:carbohydrate metabolic process"/>
    <property type="evidence" value="ECO:0007669"/>
    <property type="project" value="InterPro"/>
</dbReference>